<gene>
    <name evidence="1" type="ORF">P5673_015403</name>
</gene>
<organism evidence="1 2">
    <name type="scientific">Acropora cervicornis</name>
    <name type="common">Staghorn coral</name>
    <dbReference type="NCBI Taxonomy" id="6130"/>
    <lineage>
        <taxon>Eukaryota</taxon>
        <taxon>Metazoa</taxon>
        <taxon>Cnidaria</taxon>
        <taxon>Anthozoa</taxon>
        <taxon>Hexacorallia</taxon>
        <taxon>Scleractinia</taxon>
        <taxon>Astrocoeniina</taxon>
        <taxon>Acroporidae</taxon>
        <taxon>Acropora</taxon>
    </lineage>
</organism>
<dbReference type="EMBL" id="JARQWQ010000031">
    <property type="protein sequence ID" value="KAK2561976.1"/>
    <property type="molecule type" value="Genomic_DNA"/>
</dbReference>
<dbReference type="Proteomes" id="UP001249851">
    <property type="component" value="Unassembled WGS sequence"/>
</dbReference>
<sequence length="339" mass="37969">MASEKKDITCFVHNVSPVKKSGATSYFNCHLQTDKDLIGSVCFATEKKETLDAMAAQRSPVKISNYNISNKYGRRDVVINRNTHITSTTADFPYKAQSDVTSIASLSKVAPQQLVAIKGKIAHLSATKTIVIQDFPVKKQEGYIVDPSGDIKIIFWGEHVDSVTPQSTYFFSNLRMKVSQNQRYLNTPKQDNLYTMKDAEPFKEKLPDVTEISTTTETIAEILGISSVTKYSSCCSCSKKVTIKGKIAVCDNCKMTKKSTNCSVKWTLRIHIQDSNQPRQKLQLHVYPDAVPKLFSICDLNANETTEDEITETVLNIDTVKVCFDTQTRKLVDIEKINV</sequence>
<evidence type="ECO:0000313" key="1">
    <source>
        <dbReference type="EMBL" id="KAK2561976.1"/>
    </source>
</evidence>
<dbReference type="AlphaFoldDB" id="A0AAD9V5H7"/>
<dbReference type="InterPro" id="IPR012340">
    <property type="entry name" value="NA-bd_OB-fold"/>
</dbReference>
<name>A0AAD9V5H7_ACRCE</name>
<protein>
    <submittedName>
        <fullName evidence="1">Uncharacterized protein</fullName>
    </submittedName>
</protein>
<reference evidence="1" key="2">
    <citation type="journal article" date="2023" name="Science">
        <title>Genomic signatures of disease resistance in endangered staghorn corals.</title>
        <authorList>
            <person name="Vollmer S.V."/>
            <person name="Selwyn J.D."/>
            <person name="Despard B.A."/>
            <person name="Roesel C.L."/>
        </authorList>
    </citation>
    <scope>NUCLEOTIDE SEQUENCE</scope>
    <source>
        <strain evidence="1">K2</strain>
    </source>
</reference>
<accession>A0AAD9V5H7</accession>
<proteinExistence type="predicted"/>
<comment type="caution">
    <text evidence="1">The sequence shown here is derived from an EMBL/GenBank/DDBJ whole genome shotgun (WGS) entry which is preliminary data.</text>
</comment>
<reference evidence="1" key="1">
    <citation type="journal article" date="2023" name="G3 (Bethesda)">
        <title>Whole genome assembly and annotation of the endangered Caribbean coral Acropora cervicornis.</title>
        <authorList>
            <person name="Selwyn J.D."/>
            <person name="Vollmer S.V."/>
        </authorList>
    </citation>
    <scope>NUCLEOTIDE SEQUENCE</scope>
    <source>
        <strain evidence="1">K2</strain>
    </source>
</reference>
<dbReference type="SUPFAM" id="SSF50249">
    <property type="entry name" value="Nucleic acid-binding proteins"/>
    <property type="match status" value="1"/>
</dbReference>
<evidence type="ECO:0000313" key="2">
    <source>
        <dbReference type="Proteomes" id="UP001249851"/>
    </source>
</evidence>
<keyword evidence="2" id="KW-1185">Reference proteome</keyword>
<dbReference type="Gene3D" id="2.40.50.140">
    <property type="entry name" value="Nucleic acid-binding proteins"/>
    <property type="match status" value="1"/>
</dbReference>